<accession>A0A0B6Y0G5</accession>
<evidence type="ECO:0000313" key="2">
    <source>
        <dbReference type="EMBL" id="CEK49654.1"/>
    </source>
</evidence>
<feature type="non-terminal residue" evidence="2">
    <location>
        <position position="130"/>
    </location>
</feature>
<organism evidence="2">
    <name type="scientific">Arion vulgaris</name>
    <dbReference type="NCBI Taxonomy" id="1028688"/>
    <lineage>
        <taxon>Eukaryota</taxon>
        <taxon>Metazoa</taxon>
        <taxon>Spiralia</taxon>
        <taxon>Lophotrochozoa</taxon>
        <taxon>Mollusca</taxon>
        <taxon>Gastropoda</taxon>
        <taxon>Heterobranchia</taxon>
        <taxon>Euthyneura</taxon>
        <taxon>Panpulmonata</taxon>
        <taxon>Eupulmonata</taxon>
        <taxon>Stylommatophora</taxon>
        <taxon>Helicina</taxon>
        <taxon>Arionoidea</taxon>
        <taxon>Arionidae</taxon>
        <taxon>Arion</taxon>
    </lineage>
</organism>
<feature type="region of interest" description="Disordered" evidence="1">
    <location>
        <begin position="100"/>
        <end position="130"/>
    </location>
</feature>
<sequence>FPPSSVMQGSTLNTLRPNAISHTVSNNVQHRNLLTSSVRGRGNGIMSMDNNNIVINLDDVDEDKNNSLEDSKRGSRDNVQHMLQSVGMIALTSSSLAQGKMFSSQKSKPIAREMSFSSNGRANMFSGSNQ</sequence>
<name>A0A0B6Y0G5_9EUPU</name>
<feature type="compositionally biased region" description="Polar residues" evidence="1">
    <location>
        <begin position="115"/>
        <end position="130"/>
    </location>
</feature>
<evidence type="ECO:0000256" key="1">
    <source>
        <dbReference type="SAM" id="MobiDB-lite"/>
    </source>
</evidence>
<dbReference type="AlphaFoldDB" id="A0A0B6Y0G5"/>
<dbReference type="EMBL" id="HACG01002789">
    <property type="protein sequence ID" value="CEK49654.1"/>
    <property type="molecule type" value="Transcribed_RNA"/>
</dbReference>
<proteinExistence type="predicted"/>
<protein>
    <submittedName>
        <fullName evidence="2">Uncharacterized protein</fullName>
    </submittedName>
</protein>
<gene>
    <name evidence="2" type="primary">ORF8438</name>
</gene>
<reference evidence="2" key="1">
    <citation type="submission" date="2014-12" db="EMBL/GenBank/DDBJ databases">
        <title>Insight into the proteome of Arion vulgaris.</title>
        <authorList>
            <person name="Aradska J."/>
            <person name="Bulat T."/>
            <person name="Smidak R."/>
            <person name="Sarate P."/>
            <person name="Gangsoo J."/>
            <person name="Sialana F."/>
            <person name="Bilban M."/>
            <person name="Lubec G."/>
        </authorList>
    </citation>
    <scope>NUCLEOTIDE SEQUENCE</scope>
    <source>
        <tissue evidence="2">Skin</tissue>
    </source>
</reference>
<feature type="non-terminal residue" evidence="2">
    <location>
        <position position="1"/>
    </location>
</feature>